<feature type="binding site" evidence="6">
    <location>
        <position position="144"/>
    </location>
    <ligand>
        <name>Zn(2+)</name>
        <dbReference type="ChEBI" id="CHEBI:29105"/>
        <label>1</label>
        <note>catalytic</note>
    </ligand>
</feature>
<comment type="function">
    <text evidence="6">Probable zinc metalloprotease whose natural substrate is unknown.</text>
</comment>
<protein>
    <recommendedName>
        <fullName evidence="6">Archaemetzincin</fullName>
        <ecNumber evidence="6">3.4.-.-</ecNumber>
    </recommendedName>
</protein>
<feature type="binding site" evidence="6">
    <location>
        <position position="140"/>
    </location>
    <ligand>
        <name>Zn(2+)</name>
        <dbReference type="ChEBI" id="CHEBI:29105"/>
        <label>1</label>
        <note>catalytic</note>
    </ligand>
</feature>
<dbReference type="NCBIfam" id="NF033823">
    <property type="entry name" value="archmetzin"/>
    <property type="match status" value="1"/>
</dbReference>
<proteinExistence type="inferred from homology"/>
<comment type="cofactor">
    <cofactor evidence="6">
        <name>Zn(2+)</name>
        <dbReference type="ChEBI" id="CHEBI:29105"/>
    </cofactor>
    <text evidence="6">Binds 2 Zn(2+) ions per subunit. One is catalytic, whereas the other seems to have a structural role.</text>
</comment>
<accession>A0A7M1UT40</accession>
<dbReference type="GeneID" id="59454195"/>
<keyword evidence="8" id="KW-1185">Reference proteome</keyword>
<dbReference type="GO" id="GO:0008237">
    <property type="term" value="F:metallopeptidase activity"/>
    <property type="evidence" value="ECO:0007669"/>
    <property type="project" value="UniProtKB-UniRule"/>
</dbReference>
<evidence type="ECO:0000256" key="5">
    <source>
        <dbReference type="ARBA" id="ARBA00023049"/>
    </source>
</evidence>
<dbReference type="PANTHER" id="PTHR15910:SF1">
    <property type="entry name" value="ARCHAEMETZINCIN-2"/>
    <property type="match status" value="1"/>
</dbReference>
<evidence type="ECO:0000256" key="2">
    <source>
        <dbReference type="ARBA" id="ARBA00022723"/>
    </source>
</evidence>
<evidence type="ECO:0000256" key="4">
    <source>
        <dbReference type="ARBA" id="ARBA00022833"/>
    </source>
</evidence>
<dbReference type="PIRSF" id="PIRSF005785">
    <property type="entry name" value="Zn-prot_arch"/>
    <property type="match status" value="1"/>
</dbReference>
<organism evidence="7 8">
    <name type="scientific">Thermosphaera chiliense</name>
    <dbReference type="NCBI Taxonomy" id="3402707"/>
    <lineage>
        <taxon>Archaea</taxon>
        <taxon>Thermoproteota</taxon>
        <taxon>Thermoprotei</taxon>
        <taxon>Desulfurococcales</taxon>
        <taxon>Desulfurococcaceae</taxon>
        <taxon>Thermosphaera</taxon>
    </lineage>
</organism>
<dbReference type="SUPFAM" id="SSF55486">
    <property type="entry name" value="Metalloproteases ('zincins'), catalytic domain"/>
    <property type="match status" value="1"/>
</dbReference>
<dbReference type="PANTHER" id="PTHR15910">
    <property type="entry name" value="ARCHAEMETZINCIN"/>
    <property type="match status" value="1"/>
</dbReference>
<sequence>MELLLVSMTSHGVSEYVEELAARVSSILSDSGVSLEVNVWPGVFKPSLKCFDWERAQYVAQCLVEQLEKHFTVFKAGRRILVVGIGYLDGYEYGLNFVFGEAVPSKGVAVVFSKRLRPEFYGEAPDPGKYLERLVKEVVHELGHLLGLKHCGSATCVMRFSNSVREVDGKTAFFCPQCKSLLKTYMSSTK</sequence>
<feature type="binding site" evidence="6">
    <location>
        <position position="150"/>
    </location>
    <ligand>
        <name>Zn(2+)</name>
        <dbReference type="ChEBI" id="CHEBI:29105"/>
        <label>1</label>
        <note>catalytic</note>
    </ligand>
</feature>
<comment type="similarity">
    <text evidence="6">Belongs to the peptidase M54 family.</text>
</comment>
<dbReference type="KEGG" id="tcs:IMZ38_02215"/>
<gene>
    <name evidence="6" type="primary">amzA</name>
    <name evidence="7" type="ORF">IMZ38_02215</name>
</gene>
<evidence type="ECO:0000256" key="1">
    <source>
        <dbReference type="ARBA" id="ARBA00022670"/>
    </source>
</evidence>
<keyword evidence="1 6" id="KW-0645">Protease</keyword>
<feature type="binding site" evidence="6">
    <location>
        <position position="151"/>
    </location>
    <ligand>
        <name>Zn(2+)</name>
        <dbReference type="ChEBI" id="CHEBI:29105"/>
        <label>2</label>
    </ligand>
</feature>
<dbReference type="AlphaFoldDB" id="A0A7M1UT40"/>
<dbReference type="GO" id="GO:0008270">
    <property type="term" value="F:zinc ion binding"/>
    <property type="evidence" value="ECO:0007669"/>
    <property type="project" value="UniProtKB-UniRule"/>
</dbReference>
<evidence type="ECO:0000256" key="6">
    <source>
        <dbReference type="HAMAP-Rule" id="MF_01842"/>
    </source>
</evidence>
<evidence type="ECO:0000313" key="8">
    <source>
        <dbReference type="Proteomes" id="UP000593766"/>
    </source>
</evidence>
<dbReference type="Gene3D" id="3.40.390.10">
    <property type="entry name" value="Collagenase (Catalytic Domain)"/>
    <property type="match status" value="1"/>
</dbReference>
<dbReference type="EC" id="3.4.-.-" evidence="6"/>
<dbReference type="HAMAP" id="MF_01842">
    <property type="entry name" value="Archaemetzincin"/>
    <property type="match status" value="1"/>
</dbReference>
<keyword evidence="5 6" id="KW-0482">Metalloprotease</keyword>
<feature type="binding site" evidence="6">
    <location>
        <position position="178"/>
    </location>
    <ligand>
        <name>Zn(2+)</name>
        <dbReference type="ChEBI" id="CHEBI:29105"/>
        <label>2</label>
    </ligand>
</feature>
<dbReference type="Proteomes" id="UP000593766">
    <property type="component" value="Chromosome"/>
</dbReference>
<feature type="binding site" evidence="6">
    <location>
        <position position="175"/>
    </location>
    <ligand>
        <name>Zn(2+)</name>
        <dbReference type="ChEBI" id="CHEBI:29105"/>
        <label>2</label>
    </ligand>
</feature>
<keyword evidence="3 6" id="KW-0378">Hydrolase</keyword>
<dbReference type="EMBL" id="CP063144">
    <property type="protein sequence ID" value="QOR94767.1"/>
    <property type="molecule type" value="Genomic_DNA"/>
</dbReference>
<feature type="binding site" evidence="6">
    <location>
        <position position="156"/>
    </location>
    <ligand>
        <name>Zn(2+)</name>
        <dbReference type="ChEBI" id="CHEBI:29105"/>
        <label>2</label>
    </ligand>
</feature>
<dbReference type="OrthoDB" id="50281at2157"/>
<dbReference type="GO" id="GO:0006508">
    <property type="term" value="P:proteolysis"/>
    <property type="evidence" value="ECO:0007669"/>
    <property type="project" value="UniProtKB-UniRule"/>
</dbReference>
<reference evidence="7 8" key="1">
    <citation type="submission" date="2020-10" db="EMBL/GenBank/DDBJ databases">
        <title>Complete genome sequence of Thermosphaera aggregans strain 3507.</title>
        <authorList>
            <person name="Zayulina K.S."/>
            <person name="Elcheninov A.G."/>
            <person name="Toshchakov S.V."/>
            <person name="Kublanov I.V."/>
            <person name="Kochetkova T.V."/>
        </authorList>
    </citation>
    <scope>NUCLEOTIDE SEQUENCE [LARGE SCALE GENOMIC DNA]</scope>
    <source>
        <strain evidence="7 8">3507</strain>
    </source>
</reference>
<comment type="subunit">
    <text evidence="6">Monomer.</text>
</comment>
<evidence type="ECO:0000256" key="3">
    <source>
        <dbReference type="ARBA" id="ARBA00022801"/>
    </source>
</evidence>
<feature type="active site" description="Proton acceptor" evidence="6">
    <location>
        <position position="141"/>
    </location>
</feature>
<dbReference type="Pfam" id="PF07998">
    <property type="entry name" value="Peptidase_M54"/>
    <property type="match status" value="1"/>
</dbReference>
<dbReference type="CDD" id="cd11375">
    <property type="entry name" value="Peptidase_M54"/>
    <property type="match status" value="1"/>
</dbReference>
<dbReference type="InterPro" id="IPR012962">
    <property type="entry name" value="Pept_M54_archaemetzincn"/>
</dbReference>
<evidence type="ECO:0000313" key="7">
    <source>
        <dbReference type="EMBL" id="QOR94767.1"/>
    </source>
</evidence>
<name>A0A7M1UT40_9CREN</name>
<dbReference type="InterPro" id="IPR012091">
    <property type="entry name" value="Pept_M54_archaemetzncn_arc/bac"/>
</dbReference>
<keyword evidence="2 6" id="KW-0479">Metal-binding</keyword>
<dbReference type="InterPro" id="IPR024079">
    <property type="entry name" value="MetalloPept_cat_dom_sf"/>
</dbReference>
<keyword evidence="4 6" id="KW-0862">Zinc</keyword>
<dbReference type="RefSeq" id="WP_193436564.1">
    <property type="nucleotide sequence ID" value="NZ_CP063144.1"/>
</dbReference>